<proteinExistence type="predicted"/>
<dbReference type="AlphaFoldDB" id="A0A1M6E5S5"/>
<evidence type="ECO:0000256" key="1">
    <source>
        <dbReference type="ARBA" id="ARBA00022485"/>
    </source>
</evidence>
<evidence type="ECO:0000256" key="5">
    <source>
        <dbReference type="ARBA" id="ARBA00023014"/>
    </source>
</evidence>
<keyword evidence="3" id="KW-0560">Oxidoreductase</keyword>
<evidence type="ECO:0000313" key="6">
    <source>
        <dbReference type="EMBL" id="SHI80743.1"/>
    </source>
</evidence>
<dbReference type="Gene3D" id="3.50.50.60">
    <property type="entry name" value="FAD/NAD(P)-binding domain"/>
    <property type="match status" value="1"/>
</dbReference>
<dbReference type="PANTHER" id="PTHR43498:SF1">
    <property type="entry name" value="COB--COM HETERODISULFIDE REDUCTASE IRON-SULFUR SUBUNIT A"/>
    <property type="match status" value="1"/>
</dbReference>
<reference evidence="6 7" key="1">
    <citation type="submission" date="2016-11" db="EMBL/GenBank/DDBJ databases">
        <authorList>
            <person name="Jaros S."/>
            <person name="Januszkiewicz K."/>
            <person name="Wedrychowicz H."/>
        </authorList>
    </citation>
    <scope>NUCLEOTIDE SEQUENCE [LARGE SCALE GENOMIC DNA]</scope>
    <source>
        <strain evidence="6 7">DSM 3074</strain>
    </source>
</reference>
<dbReference type="GO" id="GO:0046872">
    <property type="term" value="F:metal ion binding"/>
    <property type="evidence" value="ECO:0007669"/>
    <property type="project" value="UniProtKB-KW"/>
</dbReference>
<evidence type="ECO:0000256" key="2">
    <source>
        <dbReference type="ARBA" id="ARBA00022723"/>
    </source>
</evidence>
<dbReference type="Pfam" id="PF12831">
    <property type="entry name" value="FAD_oxidored"/>
    <property type="match status" value="1"/>
</dbReference>
<dbReference type="InterPro" id="IPR006311">
    <property type="entry name" value="TAT_signal"/>
</dbReference>
<dbReference type="GO" id="GO:0051539">
    <property type="term" value="F:4 iron, 4 sulfur cluster binding"/>
    <property type="evidence" value="ECO:0007669"/>
    <property type="project" value="UniProtKB-KW"/>
</dbReference>
<dbReference type="PANTHER" id="PTHR43498">
    <property type="entry name" value="FERREDOXIN:COB-COM HETERODISULFIDE REDUCTASE SUBUNIT A"/>
    <property type="match status" value="1"/>
</dbReference>
<dbReference type="NCBIfam" id="TIGR01409">
    <property type="entry name" value="TAT_signal_seq"/>
    <property type="match status" value="1"/>
</dbReference>
<name>A0A1M6E5S5_9FIRM</name>
<dbReference type="RefSeq" id="WP_234985324.1">
    <property type="nucleotide sequence ID" value="NZ_FQYW01000014.1"/>
</dbReference>
<evidence type="ECO:0000313" key="7">
    <source>
        <dbReference type="Proteomes" id="UP000191240"/>
    </source>
</evidence>
<dbReference type="InterPro" id="IPR039650">
    <property type="entry name" value="HdrA-like"/>
</dbReference>
<dbReference type="Pfam" id="PF10518">
    <property type="entry name" value="TAT_signal"/>
    <property type="match status" value="1"/>
</dbReference>
<dbReference type="InterPro" id="IPR036188">
    <property type="entry name" value="FAD/NAD-bd_sf"/>
</dbReference>
<keyword evidence="1" id="KW-0004">4Fe-4S</keyword>
<dbReference type="PROSITE" id="PS51318">
    <property type="entry name" value="TAT"/>
    <property type="match status" value="1"/>
</dbReference>
<keyword evidence="5" id="KW-0411">Iron-sulfur</keyword>
<dbReference type="Proteomes" id="UP000191240">
    <property type="component" value="Unassembled WGS sequence"/>
</dbReference>
<dbReference type="SUPFAM" id="SSF51905">
    <property type="entry name" value="FAD/NAD(P)-binding domain"/>
    <property type="match status" value="1"/>
</dbReference>
<gene>
    <name evidence="6" type="ORF">SAMN02745671_01747</name>
</gene>
<protein>
    <submittedName>
        <fullName evidence="6">Tat (Twin-arginine translocation) pathway signal sequence</fullName>
    </submittedName>
</protein>
<keyword evidence="4" id="KW-0408">Iron</keyword>
<dbReference type="InterPro" id="IPR019546">
    <property type="entry name" value="TAT_signal_bac_arc"/>
</dbReference>
<dbReference type="GO" id="GO:0016491">
    <property type="term" value="F:oxidoreductase activity"/>
    <property type="evidence" value="ECO:0007669"/>
    <property type="project" value="UniProtKB-KW"/>
</dbReference>
<evidence type="ECO:0000256" key="3">
    <source>
        <dbReference type="ARBA" id="ARBA00023002"/>
    </source>
</evidence>
<dbReference type="EMBL" id="FQYW01000014">
    <property type="protein sequence ID" value="SHI80743.1"/>
    <property type="molecule type" value="Genomic_DNA"/>
</dbReference>
<evidence type="ECO:0000256" key="4">
    <source>
        <dbReference type="ARBA" id="ARBA00023004"/>
    </source>
</evidence>
<keyword evidence="2" id="KW-0479">Metal-binding</keyword>
<organism evidence="6 7">
    <name type="scientific">Anaerovibrio lipolyticus DSM 3074</name>
    <dbReference type="NCBI Taxonomy" id="1120997"/>
    <lineage>
        <taxon>Bacteria</taxon>
        <taxon>Bacillati</taxon>
        <taxon>Bacillota</taxon>
        <taxon>Negativicutes</taxon>
        <taxon>Selenomonadales</taxon>
        <taxon>Selenomonadaceae</taxon>
        <taxon>Anaerovibrio</taxon>
    </lineage>
</organism>
<accession>A0A1M6E5S5</accession>
<sequence length="512" mass="56141">MEKAFAIPISRRDFMKLAGLTAAGTLLGVQDNVPKAEASAAPAHRVDFEKAAIPTLFNVDVCVVGGGSAGTAAAVTAAQKGAKVVLVERGISLGGLATQGCVYPCMPTFIDGSDTPYIKDLNRRMEKQGISPFYEVIDTDTFYGGGRARYIPEYLSLVYDEMCEEAGVRILYSTSLVGVVTTGRRIVSAVVQTVEGLAKIQAKVFIDATGDALLSRLSGVPTEKGSEKTGHNQPMSLRFEMGGVDLGKVYNFSLHLLKDYKKGIFDEMTEKALKEHRPPFIEFEKWKNNEYFFQNAVSRGDLTQDDVVYIQAFSIPGKPNVMSMNCPELPLLSFSSTDAVSKSEAISFGRKMMRRLATFFIHNVSGFEHAYISREASMVGVRESWRIRGKYYMEADDYLKAHHFPDAVCRTAYPIDIHDVKLAVFEKLKKGQYYEIPYRALVTNEISNLLVAGRCASGSFAAQASFRIQPTCMSMGEAAGIAAAWGISHGIDANALSWEDIPAEERSYVSEG</sequence>